<dbReference type="OrthoDB" id="412680at2759"/>
<dbReference type="eggNOG" id="KOG3538">
    <property type="taxonomic scope" value="Eukaryota"/>
</dbReference>
<evidence type="ECO:0000256" key="12">
    <source>
        <dbReference type="PIRSR" id="PIRSR613273-3"/>
    </source>
</evidence>
<dbReference type="EnsemblMetazoa" id="HelroT89720">
    <property type="protein sequence ID" value="HelroP89720"/>
    <property type="gene ID" value="HelroG89720"/>
</dbReference>
<dbReference type="InterPro" id="IPR001590">
    <property type="entry name" value="Peptidase_M12B"/>
</dbReference>
<keyword evidence="4 11" id="KW-0479">Metal-binding</keyword>
<evidence type="ECO:0000256" key="11">
    <source>
        <dbReference type="PIRSR" id="PIRSR613273-2"/>
    </source>
</evidence>
<dbReference type="InterPro" id="IPR050439">
    <property type="entry name" value="ADAMTS_ADAMTS-like"/>
</dbReference>
<dbReference type="Gene3D" id="2.20.100.10">
    <property type="entry name" value="Thrombospondin type-1 (TSP1) repeat"/>
    <property type="match status" value="1"/>
</dbReference>
<dbReference type="GO" id="GO:0004222">
    <property type="term" value="F:metalloendopeptidase activity"/>
    <property type="evidence" value="ECO:0000318"/>
    <property type="project" value="GO_Central"/>
</dbReference>
<keyword evidence="8 12" id="KW-1015">Disulfide bond</keyword>
<evidence type="ECO:0000256" key="7">
    <source>
        <dbReference type="ARBA" id="ARBA00023049"/>
    </source>
</evidence>
<dbReference type="FunFam" id="2.20.100.10:FF:000006">
    <property type="entry name" value="A disintegrin and metalloproteinase with thrombospondin motifs 1"/>
    <property type="match status" value="1"/>
</dbReference>
<feature type="disulfide bond" evidence="12">
    <location>
        <begin position="145"/>
        <end position="179"/>
    </location>
</feature>
<keyword evidence="6 11" id="KW-0862">Zinc</keyword>
<dbReference type="PROSITE" id="PS50092">
    <property type="entry name" value="TSP1"/>
    <property type="match status" value="1"/>
</dbReference>
<feature type="disulfide bond" evidence="12">
    <location>
        <begin position="126"/>
        <end position="150"/>
    </location>
</feature>
<dbReference type="Pfam" id="PF17771">
    <property type="entry name" value="ADAMTS_CR_2"/>
    <property type="match status" value="1"/>
</dbReference>
<keyword evidence="2" id="KW-0964">Secreted</keyword>
<dbReference type="Pfam" id="PF19236">
    <property type="entry name" value="ADAMTS_CR_3"/>
    <property type="match status" value="1"/>
</dbReference>
<dbReference type="Gene3D" id="3.40.390.10">
    <property type="entry name" value="Collagenase (Catalytic Domain)"/>
    <property type="match status" value="1"/>
</dbReference>
<feature type="binding site" evidence="11 13">
    <location>
        <position position="28"/>
    </location>
    <ligand>
        <name>Zn(2+)</name>
        <dbReference type="ChEBI" id="CHEBI:29105"/>
        <note>catalytic</note>
    </ligand>
</feature>
<evidence type="ECO:0000256" key="3">
    <source>
        <dbReference type="ARBA" id="ARBA00022670"/>
    </source>
</evidence>
<dbReference type="InterPro" id="IPR045371">
    <property type="entry name" value="ADAMTS_CR_3"/>
</dbReference>
<dbReference type="CTD" id="20217012"/>
<keyword evidence="7" id="KW-0482">Metalloprotease</keyword>
<dbReference type="Proteomes" id="UP000015101">
    <property type="component" value="Unassembled WGS sequence"/>
</dbReference>
<dbReference type="EMBL" id="AMQM01007667">
    <property type="status" value="NOT_ANNOTATED_CDS"/>
    <property type="molecule type" value="Genomic_DNA"/>
</dbReference>
<feature type="disulfide bond" evidence="12">
    <location>
        <begin position="41"/>
        <end position="70"/>
    </location>
</feature>
<feature type="active site" evidence="10 13">
    <location>
        <position position="25"/>
    </location>
</feature>
<dbReference type="GO" id="GO:0046872">
    <property type="term" value="F:metal ion binding"/>
    <property type="evidence" value="ECO:0007669"/>
    <property type="project" value="UniProtKB-KW"/>
</dbReference>
<dbReference type="HOGENOM" id="CLU_000660_1_1_1"/>
<comment type="caution">
    <text evidence="13">Lacks conserved residue(s) required for the propagation of feature annotation.</text>
</comment>
<dbReference type="GeneID" id="20217012"/>
<dbReference type="InterPro" id="IPR041645">
    <property type="entry name" value="ADAMTS_CR_2"/>
</dbReference>
<evidence type="ECO:0000259" key="15">
    <source>
        <dbReference type="PROSITE" id="PS50215"/>
    </source>
</evidence>
<dbReference type="Pfam" id="PF00090">
    <property type="entry name" value="TSP_1"/>
    <property type="match status" value="2"/>
</dbReference>
<gene>
    <name evidence="17" type="primary">20217012</name>
    <name evidence="16" type="ORF">HELRODRAFT_89720</name>
</gene>
<reference evidence="17" key="3">
    <citation type="submission" date="2015-06" db="UniProtKB">
        <authorList>
            <consortium name="EnsemblMetazoa"/>
        </authorList>
    </citation>
    <scope>IDENTIFICATION</scope>
</reference>
<dbReference type="InParanoid" id="T1G7G5"/>
<organism evidence="17 18">
    <name type="scientific">Helobdella robusta</name>
    <name type="common">Californian leech</name>
    <dbReference type="NCBI Taxonomy" id="6412"/>
    <lineage>
        <taxon>Eukaryota</taxon>
        <taxon>Metazoa</taxon>
        <taxon>Spiralia</taxon>
        <taxon>Lophotrochozoa</taxon>
        <taxon>Annelida</taxon>
        <taxon>Clitellata</taxon>
        <taxon>Hirudinea</taxon>
        <taxon>Rhynchobdellida</taxon>
        <taxon>Glossiphoniidae</taxon>
        <taxon>Helobdella</taxon>
    </lineage>
</organism>
<evidence type="ECO:0000313" key="17">
    <source>
        <dbReference type="EnsemblMetazoa" id="HelroP89720"/>
    </source>
</evidence>
<evidence type="ECO:0000313" key="16">
    <source>
        <dbReference type="EMBL" id="ESN92243.1"/>
    </source>
</evidence>
<feature type="disulfide bond" evidence="12">
    <location>
        <begin position="222"/>
        <end position="234"/>
    </location>
</feature>
<dbReference type="PROSITE" id="PS50215">
    <property type="entry name" value="ADAM_MEPRO"/>
    <property type="match status" value="1"/>
</dbReference>
<feature type="region of interest" description="Disordered" evidence="14">
    <location>
        <begin position="81"/>
        <end position="103"/>
    </location>
</feature>
<dbReference type="Gene3D" id="3.40.1620.60">
    <property type="match status" value="1"/>
</dbReference>
<dbReference type="OMA" id="DFGTCSN"/>
<dbReference type="KEGG" id="hro:HELRODRAFT_89720"/>
<feature type="binding site" evidence="11 13">
    <location>
        <position position="34"/>
    </location>
    <ligand>
        <name>Zn(2+)</name>
        <dbReference type="ChEBI" id="CHEBI:29105"/>
        <note>catalytic</note>
    </ligand>
</feature>
<feature type="binding site" evidence="11 13">
    <location>
        <position position="24"/>
    </location>
    <ligand>
        <name>Zn(2+)</name>
        <dbReference type="ChEBI" id="CHEBI:29105"/>
        <note>catalytic</note>
    </ligand>
</feature>
<dbReference type="AlphaFoldDB" id="T1G7G5"/>
<reference evidence="18" key="1">
    <citation type="submission" date="2012-12" db="EMBL/GenBank/DDBJ databases">
        <authorList>
            <person name="Hellsten U."/>
            <person name="Grimwood J."/>
            <person name="Chapman J.A."/>
            <person name="Shapiro H."/>
            <person name="Aerts A."/>
            <person name="Otillar R.P."/>
            <person name="Terry A.Y."/>
            <person name="Boore J.L."/>
            <person name="Simakov O."/>
            <person name="Marletaz F."/>
            <person name="Cho S.-J."/>
            <person name="Edsinger-Gonzales E."/>
            <person name="Havlak P."/>
            <person name="Kuo D.-H."/>
            <person name="Larsson T."/>
            <person name="Lv J."/>
            <person name="Arendt D."/>
            <person name="Savage R."/>
            <person name="Osoegawa K."/>
            <person name="de Jong P."/>
            <person name="Lindberg D.R."/>
            <person name="Seaver E.C."/>
            <person name="Weisblat D.A."/>
            <person name="Putnam N.H."/>
            <person name="Grigoriev I.V."/>
            <person name="Rokhsar D.S."/>
        </authorList>
    </citation>
    <scope>NUCLEOTIDE SEQUENCE</scope>
</reference>
<dbReference type="Gene3D" id="2.60.120.830">
    <property type="match status" value="1"/>
</dbReference>
<dbReference type="GO" id="GO:0030198">
    <property type="term" value="P:extracellular matrix organization"/>
    <property type="evidence" value="ECO:0000318"/>
    <property type="project" value="GO_Central"/>
</dbReference>
<dbReference type="InterPro" id="IPR000884">
    <property type="entry name" value="TSP1_rpt"/>
</dbReference>
<feature type="disulfide bond" evidence="12">
    <location>
        <begin position="137"/>
        <end position="156"/>
    </location>
</feature>
<dbReference type="PANTHER" id="PTHR13723:SF200">
    <property type="entry name" value="ADAM METALLOPEPTIDASE WITH THROMBOSPONDIN TYPE 1 MOTIF B, ISOFORM B"/>
    <property type="match status" value="1"/>
</dbReference>
<dbReference type="EMBL" id="KB097656">
    <property type="protein sequence ID" value="ESN92243.1"/>
    <property type="molecule type" value="Genomic_DNA"/>
</dbReference>
<dbReference type="STRING" id="6412.T1G7G5"/>
<accession>T1G7G5</accession>
<keyword evidence="3" id="KW-0645">Protease</keyword>
<keyword evidence="9" id="KW-0325">Glycoprotein</keyword>
<keyword evidence="18" id="KW-1185">Reference proteome</keyword>
<dbReference type="SUPFAM" id="SSF55486">
    <property type="entry name" value="Metalloproteases ('zincins'), catalytic domain"/>
    <property type="match status" value="1"/>
</dbReference>
<evidence type="ECO:0000256" key="10">
    <source>
        <dbReference type="PIRSR" id="PIRSR613273-1"/>
    </source>
</evidence>
<evidence type="ECO:0000256" key="1">
    <source>
        <dbReference type="ARBA" id="ARBA00004613"/>
    </source>
</evidence>
<evidence type="ECO:0000256" key="14">
    <source>
        <dbReference type="SAM" id="MobiDB-lite"/>
    </source>
</evidence>
<feature type="compositionally biased region" description="Low complexity" evidence="14">
    <location>
        <begin position="81"/>
        <end position="99"/>
    </location>
</feature>
<dbReference type="Pfam" id="PF01421">
    <property type="entry name" value="Reprolysin"/>
    <property type="match status" value="1"/>
</dbReference>
<dbReference type="PRINTS" id="PR01705">
    <property type="entry name" value="TSP1REPEAT"/>
</dbReference>
<evidence type="ECO:0000256" key="13">
    <source>
        <dbReference type="PROSITE-ProRule" id="PRU00276"/>
    </source>
</evidence>
<feature type="disulfide bond" evidence="12">
    <location>
        <begin position="211"/>
        <end position="249"/>
    </location>
</feature>
<dbReference type="GO" id="GO:0031012">
    <property type="term" value="C:extracellular matrix"/>
    <property type="evidence" value="ECO:0000318"/>
    <property type="project" value="GO_Central"/>
</dbReference>
<evidence type="ECO:0000256" key="9">
    <source>
        <dbReference type="ARBA" id="ARBA00023180"/>
    </source>
</evidence>
<feature type="binding site" evidence="11">
    <location>
        <position position="90"/>
    </location>
    <ligand>
        <name>Ca(2+)</name>
        <dbReference type="ChEBI" id="CHEBI:29108"/>
        <label>1</label>
    </ligand>
</feature>
<evidence type="ECO:0000256" key="6">
    <source>
        <dbReference type="ARBA" id="ARBA00022833"/>
    </source>
</evidence>
<dbReference type="PRINTS" id="PR01857">
    <property type="entry name" value="ADAMTSFAMILY"/>
</dbReference>
<feature type="binding site" evidence="11">
    <location>
        <position position="90"/>
    </location>
    <ligand>
        <name>Ca(2+)</name>
        <dbReference type="ChEBI" id="CHEBI:29108"/>
        <label>2</label>
    </ligand>
</feature>
<feature type="disulfide bond" evidence="12">
    <location>
        <begin position="207"/>
        <end position="244"/>
    </location>
</feature>
<protein>
    <recommendedName>
        <fullName evidence="15">Peptidase M12B domain-containing protein</fullName>
    </recommendedName>
</protein>
<evidence type="ECO:0000256" key="5">
    <source>
        <dbReference type="ARBA" id="ARBA00022801"/>
    </source>
</evidence>
<dbReference type="InterPro" id="IPR036383">
    <property type="entry name" value="TSP1_rpt_sf"/>
</dbReference>
<evidence type="ECO:0000256" key="2">
    <source>
        <dbReference type="ARBA" id="ARBA00022525"/>
    </source>
</evidence>
<dbReference type="RefSeq" id="XP_009029612.1">
    <property type="nucleotide sequence ID" value="XM_009031364.1"/>
</dbReference>
<dbReference type="InterPro" id="IPR013273">
    <property type="entry name" value="ADAMTS/ADAMTS-like"/>
</dbReference>
<dbReference type="Pfam" id="PF05986">
    <property type="entry name" value="ADAMTS_spacer1"/>
    <property type="match status" value="1"/>
</dbReference>
<evidence type="ECO:0000313" key="18">
    <source>
        <dbReference type="Proteomes" id="UP000015101"/>
    </source>
</evidence>
<dbReference type="MEROPS" id="M12.237"/>
<name>T1G7G5_HELRO</name>
<proteinExistence type="predicted"/>
<feature type="domain" description="Peptidase M12B" evidence="15">
    <location>
        <begin position="1"/>
        <end position="91"/>
    </location>
</feature>
<evidence type="ECO:0000256" key="8">
    <source>
        <dbReference type="ARBA" id="ARBA00023157"/>
    </source>
</evidence>
<comment type="subcellular location">
    <subcellularLocation>
        <location evidence="1">Secreted</location>
    </subcellularLocation>
</comment>
<sequence>MCQPYRSCNVNEDTGLNLAFTLAHEIGHNFGMPHDTEENGCLPSPSSSSLMSVMSSKLNLRTSPFIWSECSRRSITAFLDNNNNNNNNNDNNNNNNNNNNKDDFVDEVEGALHLLPGFMYDVHQQCRLQFGNRADRCQNLTDDICRTLWCQLGDHCFTKMEPAAEGTLYTHMIVITQWCLKSKCTEITELTPPRHGEWGSWGQWSSCSRSCEVGVQVRVRACDNPEPLHGGKYCTGDRKQYKICNIHHCPSSSSSSSSSPPASLLSMRLDQCSSFNKVPYKERFYQWVPVYYSGGKNPCQLHCRPAGQYFSVMLSDKVLDGTLCTMSGRDICVGGDCKAVGCDWRLDSNKTDDACGVCGGDSSGCRTVVERLDIAANNTSYLGYVDVGRVPLGASHIFIKIKYTLIKCNRYWLNGNWHIQWPSQYEVFGTVMKYERRRNKETLDIPGPVNQTFYIAVIYQSANRPITVRYTLPNPGPPNQRRPNLIWQHLDWSPCTATCGNGL</sequence>
<dbReference type="GO" id="GO:0006508">
    <property type="term" value="P:proteolysis"/>
    <property type="evidence" value="ECO:0000318"/>
    <property type="project" value="GO_Central"/>
</dbReference>
<dbReference type="PANTHER" id="PTHR13723">
    <property type="entry name" value="ADAMTS A DISINTEGRIN AND METALLOPROTEASE WITH THROMBOSPONDIN MOTIFS PROTEASE"/>
    <property type="match status" value="1"/>
</dbReference>
<evidence type="ECO:0000256" key="4">
    <source>
        <dbReference type="ARBA" id="ARBA00022723"/>
    </source>
</evidence>
<comment type="cofactor">
    <cofactor evidence="11">
        <name>Zn(2+)</name>
        <dbReference type="ChEBI" id="CHEBI:29105"/>
    </cofactor>
    <text evidence="11">Binds 1 zinc ion per subunit.</text>
</comment>
<reference evidence="16 18" key="2">
    <citation type="journal article" date="2013" name="Nature">
        <title>Insights into bilaterian evolution from three spiralian genomes.</title>
        <authorList>
            <person name="Simakov O."/>
            <person name="Marletaz F."/>
            <person name="Cho S.J."/>
            <person name="Edsinger-Gonzales E."/>
            <person name="Havlak P."/>
            <person name="Hellsten U."/>
            <person name="Kuo D.H."/>
            <person name="Larsson T."/>
            <person name="Lv J."/>
            <person name="Arendt D."/>
            <person name="Savage R."/>
            <person name="Osoegawa K."/>
            <person name="de Jong P."/>
            <person name="Grimwood J."/>
            <person name="Chapman J.A."/>
            <person name="Shapiro H."/>
            <person name="Aerts A."/>
            <person name="Otillar R.P."/>
            <person name="Terry A.Y."/>
            <person name="Boore J.L."/>
            <person name="Grigoriev I.V."/>
            <person name="Lindberg D.R."/>
            <person name="Seaver E.C."/>
            <person name="Weisblat D.A."/>
            <person name="Putnam N.H."/>
            <person name="Rokhsar D.S."/>
        </authorList>
    </citation>
    <scope>NUCLEOTIDE SEQUENCE</scope>
</reference>
<dbReference type="SMART" id="SM00209">
    <property type="entry name" value="TSP1"/>
    <property type="match status" value="1"/>
</dbReference>
<dbReference type="SUPFAM" id="SSF82895">
    <property type="entry name" value="TSP-1 type 1 repeat"/>
    <property type="match status" value="1"/>
</dbReference>
<dbReference type="InterPro" id="IPR024079">
    <property type="entry name" value="MetalloPept_cat_dom_sf"/>
</dbReference>
<dbReference type="GO" id="GO:0005576">
    <property type="term" value="C:extracellular region"/>
    <property type="evidence" value="ECO:0007669"/>
    <property type="project" value="UniProtKB-SubCell"/>
</dbReference>
<dbReference type="InterPro" id="IPR010294">
    <property type="entry name" value="ADAMTS_spacer1"/>
</dbReference>
<keyword evidence="5" id="KW-0378">Hydrolase</keyword>
<keyword evidence="11" id="KW-0106">Calcium</keyword>